<reference evidence="6 7" key="1">
    <citation type="submission" date="2024-09" db="EMBL/GenBank/DDBJ databases">
        <title>Itraconazole resistance in Madurella fahalii resulting from another homologue of gene encoding cytochrome P450 14-alpha sterol demethylase (CYP51).</title>
        <authorList>
            <person name="Yoshioka I."/>
            <person name="Fahal A.H."/>
            <person name="Kaneko S."/>
            <person name="Yaguchi T."/>
        </authorList>
    </citation>
    <scope>NUCLEOTIDE SEQUENCE [LARGE SCALE GENOMIC DNA]</scope>
    <source>
        <strain evidence="6 7">IFM 68171</strain>
    </source>
</reference>
<evidence type="ECO:0000256" key="3">
    <source>
        <dbReference type="ARBA" id="ARBA00023128"/>
    </source>
</evidence>
<dbReference type="GeneID" id="98178354"/>
<dbReference type="InterPro" id="IPR051040">
    <property type="entry name" value="COX23"/>
</dbReference>
<sequence>MASTADSSSAEPWNRETKDKFESKDRSEFLDPCQDVAARSIRCLHRNGGDRSFCGDYFQAYRDCKKAWIEKRRMGSRGSSSA</sequence>
<gene>
    <name evidence="6" type="primary">CHCHD7</name>
    <name evidence="6" type="ORF">MFIFM68171_07611</name>
</gene>
<evidence type="ECO:0000313" key="7">
    <source>
        <dbReference type="Proteomes" id="UP001628179"/>
    </source>
</evidence>
<evidence type="ECO:0000256" key="2">
    <source>
        <dbReference type="ARBA" id="ARBA00004569"/>
    </source>
</evidence>
<dbReference type="PROSITE" id="PS51808">
    <property type="entry name" value="CHCH"/>
    <property type="match status" value="1"/>
</dbReference>
<accession>A0ABQ0GI11</accession>
<protein>
    <submittedName>
        <fullName evidence="6">Coiled-coil-helix-coiled-coil-helix domain-containing protein 7</fullName>
    </submittedName>
</protein>
<keyword evidence="4" id="KW-1015">Disulfide bond</keyword>
<dbReference type="RefSeq" id="XP_070919132.1">
    <property type="nucleotide sequence ID" value="XM_071063031.1"/>
</dbReference>
<evidence type="ECO:0000313" key="6">
    <source>
        <dbReference type="EMBL" id="GAB1317401.1"/>
    </source>
</evidence>
<evidence type="ECO:0000256" key="4">
    <source>
        <dbReference type="ARBA" id="ARBA00023157"/>
    </source>
</evidence>
<evidence type="ECO:0000256" key="5">
    <source>
        <dbReference type="SAM" id="MobiDB-lite"/>
    </source>
</evidence>
<evidence type="ECO:0000256" key="1">
    <source>
        <dbReference type="ARBA" id="ARBA00003875"/>
    </source>
</evidence>
<name>A0ABQ0GI11_9PEZI</name>
<organism evidence="6 7">
    <name type="scientific">Madurella fahalii</name>
    <dbReference type="NCBI Taxonomy" id="1157608"/>
    <lineage>
        <taxon>Eukaryota</taxon>
        <taxon>Fungi</taxon>
        <taxon>Dikarya</taxon>
        <taxon>Ascomycota</taxon>
        <taxon>Pezizomycotina</taxon>
        <taxon>Sordariomycetes</taxon>
        <taxon>Sordariomycetidae</taxon>
        <taxon>Sordariales</taxon>
        <taxon>Sordariales incertae sedis</taxon>
        <taxon>Madurella</taxon>
    </lineage>
</organism>
<feature type="compositionally biased region" description="Polar residues" evidence="5">
    <location>
        <begin position="1"/>
        <end position="11"/>
    </location>
</feature>
<dbReference type="PANTHER" id="PTHR46811:SF1">
    <property type="entry name" value="COILED-COIL-HELIX-COILED-COIL-HELIX DOMAIN-CONTAINING PROTEIN 7"/>
    <property type="match status" value="1"/>
</dbReference>
<comment type="caution">
    <text evidence="6">The sequence shown here is derived from an EMBL/GenBank/DDBJ whole genome shotgun (WGS) entry which is preliminary data.</text>
</comment>
<keyword evidence="7" id="KW-1185">Reference proteome</keyword>
<dbReference type="EMBL" id="BAAFSV010000004">
    <property type="protein sequence ID" value="GAB1317401.1"/>
    <property type="molecule type" value="Genomic_DNA"/>
</dbReference>
<keyword evidence="3" id="KW-0496">Mitochondrion</keyword>
<proteinExistence type="predicted"/>
<dbReference type="Proteomes" id="UP001628179">
    <property type="component" value="Unassembled WGS sequence"/>
</dbReference>
<dbReference type="PANTHER" id="PTHR46811">
    <property type="entry name" value="COILED-COIL-HELIX-COILED-COIL-HELIX DOMAIN-CONTAINING PROTEIN 7"/>
    <property type="match status" value="1"/>
</dbReference>
<comment type="subcellular location">
    <subcellularLocation>
        <location evidence="2">Mitochondrion intermembrane space</location>
    </subcellularLocation>
</comment>
<feature type="compositionally biased region" description="Basic and acidic residues" evidence="5">
    <location>
        <begin position="13"/>
        <end position="28"/>
    </location>
</feature>
<feature type="region of interest" description="Disordered" evidence="5">
    <location>
        <begin position="1"/>
        <end position="28"/>
    </location>
</feature>
<comment type="function">
    <text evidence="1">Required for the assembly of cytochrome c oxidase.</text>
</comment>
<dbReference type="SUPFAM" id="SSF47072">
    <property type="entry name" value="Cysteine alpha-hairpin motif"/>
    <property type="match status" value="1"/>
</dbReference>
<dbReference type="InterPro" id="IPR009069">
    <property type="entry name" value="Cys_alpha_HP_mot_SF"/>
</dbReference>